<keyword evidence="10" id="KW-1185">Reference proteome</keyword>
<feature type="domain" description="Molybdopterin oxidoreductase N-terminal" evidence="8">
    <location>
        <begin position="18"/>
        <end position="56"/>
    </location>
</feature>
<dbReference type="GO" id="GO:0009055">
    <property type="term" value="F:electron transfer activity"/>
    <property type="evidence" value="ECO:0007669"/>
    <property type="project" value="TreeGrafter"/>
</dbReference>
<keyword evidence="4" id="KW-0479">Metal-binding</keyword>
<dbReference type="KEGG" id="sbae:DSM104329_02449"/>
<name>A0A9E6XY86_9ACTN</name>
<evidence type="ECO:0000256" key="4">
    <source>
        <dbReference type="ARBA" id="ARBA00022723"/>
    </source>
</evidence>
<dbReference type="Pfam" id="PF01568">
    <property type="entry name" value="Molydop_binding"/>
    <property type="match status" value="1"/>
</dbReference>
<dbReference type="Pfam" id="PF18364">
    <property type="entry name" value="Molybdopterin_N"/>
    <property type="match status" value="1"/>
</dbReference>
<reference evidence="9" key="1">
    <citation type="journal article" date="2022" name="Int. J. Syst. Evol. Microbiol.">
        <title>Pseudomonas aegrilactucae sp. nov. and Pseudomonas morbosilactucae sp. nov., pathogens causing bacterial rot of lettuce in Japan.</title>
        <authorList>
            <person name="Sawada H."/>
            <person name="Fujikawa T."/>
            <person name="Satou M."/>
        </authorList>
    </citation>
    <scope>NUCLEOTIDE SEQUENCE</scope>
    <source>
        <strain evidence="9">0166_1</strain>
    </source>
</reference>
<dbReference type="GO" id="GO:0030151">
    <property type="term" value="F:molybdenum ion binding"/>
    <property type="evidence" value="ECO:0007669"/>
    <property type="project" value="TreeGrafter"/>
</dbReference>
<dbReference type="Pfam" id="PF00384">
    <property type="entry name" value="Molybdopterin"/>
    <property type="match status" value="1"/>
</dbReference>
<keyword evidence="3" id="KW-0500">Molybdenum</keyword>
<dbReference type="Proteomes" id="UP001162834">
    <property type="component" value="Chromosome"/>
</dbReference>
<dbReference type="PANTHER" id="PTHR43742:SF10">
    <property type="entry name" value="TRIMETHYLAMINE-N-OXIDE REDUCTASE 2"/>
    <property type="match status" value="1"/>
</dbReference>
<comment type="cofactor">
    <cofactor evidence="1">
        <name>Mo-bis(molybdopterin guanine dinucleotide)</name>
        <dbReference type="ChEBI" id="CHEBI:60539"/>
    </cofactor>
</comment>
<organism evidence="9 10">
    <name type="scientific">Capillimicrobium parvum</name>
    <dbReference type="NCBI Taxonomy" id="2884022"/>
    <lineage>
        <taxon>Bacteria</taxon>
        <taxon>Bacillati</taxon>
        <taxon>Actinomycetota</taxon>
        <taxon>Thermoleophilia</taxon>
        <taxon>Solirubrobacterales</taxon>
        <taxon>Capillimicrobiaceae</taxon>
        <taxon>Capillimicrobium</taxon>
    </lineage>
</organism>
<evidence type="ECO:0000259" key="6">
    <source>
        <dbReference type="Pfam" id="PF00384"/>
    </source>
</evidence>
<dbReference type="InterPro" id="IPR041460">
    <property type="entry name" value="Molybdopterin_N"/>
</dbReference>
<dbReference type="AlphaFoldDB" id="A0A9E6XY86"/>
<dbReference type="Gene3D" id="3.40.228.10">
    <property type="entry name" value="Dimethylsulfoxide Reductase, domain 2"/>
    <property type="match status" value="1"/>
</dbReference>
<dbReference type="SUPFAM" id="SSF50692">
    <property type="entry name" value="ADC-like"/>
    <property type="match status" value="1"/>
</dbReference>
<dbReference type="GO" id="GO:0050626">
    <property type="term" value="F:trimethylamine-N-oxide reductase (cytochrome c) activity"/>
    <property type="evidence" value="ECO:0007669"/>
    <property type="project" value="UniProtKB-EC"/>
</dbReference>
<keyword evidence="5 9" id="KW-0560">Oxidoreductase</keyword>
<dbReference type="EMBL" id="CP087164">
    <property type="protein sequence ID" value="UGS36052.1"/>
    <property type="molecule type" value="Genomic_DNA"/>
</dbReference>
<dbReference type="CDD" id="cd02793">
    <property type="entry name" value="MopB_CT_DMSOR-BSOR-TMAOR"/>
    <property type="match status" value="1"/>
</dbReference>
<dbReference type="Gene3D" id="3.90.55.10">
    <property type="entry name" value="Dimethylsulfoxide Reductase, domain 3"/>
    <property type="match status" value="1"/>
</dbReference>
<proteinExistence type="inferred from homology"/>
<dbReference type="Gene3D" id="3.40.50.740">
    <property type="match status" value="1"/>
</dbReference>
<dbReference type="EC" id="1.7.2.3" evidence="9"/>
<gene>
    <name evidence="9" type="primary">dorA</name>
    <name evidence="9" type="ORF">DSM104329_02449</name>
</gene>
<feature type="domain" description="Molybdopterin dinucleotide-binding" evidence="7">
    <location>
        <begin position="634"/>
        <end position="748"/>
    </location>
</feature>
<dbReference type="GO" id="GO:0043546">
    <property type="term" value="F:molybdopterin cofactor binding"/>
    <property type="evidence" value="ECO:0007669"/>
    <property type="project" value="InterPro"/>
</dbReference>
<sequence length="777" mass="84148">MRLGPAAHHGESIHRVVTAQHWGRYVVTSVDGRIVSVEPVAGDPEPSSIGYGMVGALEGDVRITRPMVREGWLERGPGPAGGGRGSEPFVEVSWDRALDLVADQLRRVHAESGGAAVYGGSYGWGSAGRFHHPQSQLHRFLAMAGGYTDSVGSYSVAAMEAILPHVIGGAPMSIWSRGPLWSAIAADGELVVCFGGLARKNADINPGGVGRHESAVWQRRCRAAGVRFVNVSPLADDVDPDLNPEWVAIRPGTDAALMLALSCEIVRLGLHDRDFLERWCTGADVLIDHLLGRSDGILRDADWASSICDVEAHTIRSLARRIATCRTVVNASWSIQRQRHGEQTYWAAVALAAVSGSLGRPGGGLAAGLGITQIGVHGMREPIAAFATPGNPVEEQVPVARIADALLHPGTTYDFNGRRRTYPHLRLVYWAGGNPFHHHQDLNRLVRAWQQPETVVVHDSFWNPLCKHADIVLPVATSLERDDLAIGIMDPVLTASPRAVEPPDGVRTDYAVLSGLAARLGFEEAFTEGRDAEAWVRELYERTRTSLRRSAEIELPSFDAFWEMGEIVLPTPPRPVELSFEGLRSGLPLDTPSGRIELFSETIASFGYDDCPGHPTWLEPEEWLGAAGPASGALHLLSNQPRTRLHSQYDHGSHSRGAKVQQREPVRIHPDDAAQRGIADGDVVLLHNDRGRCLAGAVLDDRLRRGVIVLSTGAWYDAERPGGLEVHGNPNVLTADIGSSKLAQGPTSGNTLVWMERFAGRPPVRAFSPPSIRPHAT</sequence>
<comment type="similarity">
    <text evidence="2">Belongs to the prokaryotic molybdopterin-containing oxidoreductase family.</text>
</comment>
<dbReference type="GO" id="GO:0009061">
    <property type="term" value="P:anaerobic respiration"/>
    <property type="evidence" value="ECO:0007669"/>
    <property type="project" value="TreeGrafter"/>
</dbReference>
<evidence type="ECO:0000259" key="7">
    <source>
        <dbReference type="Pfam" id="PF01568"/>
    </source>
</evidence>
<evidence type="ECO:0000259" key="8">
    <source>
        <dbReference type="Pfam" id="PF18364"/>
    </source>
</evidence>
<accession>A0A9E6XY86</accession>
<dbReference type="InterPro" id="IPR006656">
    <property type="entry name" value="Mopterin_OxRdtase"/>
</dbReference>
<evidence type="ECO:0000256" key="1">
    <source>
        <dbReference type="ARBA" id="ARBA00001942"/>
    </source>
</evidence>
<evidence type="ECO:0000256" key="3">
    <source>
        <dbReference type="ARBA" id="ARBA00022505"/>
    </source>
</evidence>
<evidence type="ECO:0000313" key="9">
    <source>
        <dbReference type="EMBL" id="UGS36052.1"/>
    </source>
</evidence>
<dbReference type="InterPro" id="IPR006657">
    <property type="entry name" value="MoPterin_dinucl-bd_dom"/>
</dbReference>
<dbReference type="Gene3D" id="2.40.40.20">
    <property type="match status" value="1"/>
</dbReference>
<protein>
    <submittedName>
        <fullName evidence="9">Dimethyl sulfoxide/trimethylamine N-oxide reductase</fullName>
        <ecNumber evidence="9">1.7.2.3</ecNumber>
    </submittedName>
</protein>
<dbReference type="InterPro" id="IPR041954">
    <property type="entry name" value="CT_DMSOR/BSOR/TMAOR"/>
</dbReference>
<dbReference type="InterPro" id="IPR009010">
    <property type="entry name" value="Asp_de-COase-like_dom_sf"/>
</dbReference>
<dbReference type="PANTHER" id="PTHR43742">
    <property type="entry name" value="TRIMETHYLAMINE-N-OXIDE REDUCTASE"/>
    <property type="match status" value="1"/>
</dbReference>
<evidence type="ECO:0000313" key="10">
    <source>
        <dbReference type="Proteomes" id="UP001162834"/>
    </source>
</evidence>
<feature type="domain" description="Molybdopterin oxidoreductase" evidence="6">
    <location>
        <begin position="62"/>
        <end position="518"/>
    </location>
</feature>
<dbReference type="SUPFAM" id="SSF53706">
    <property type="entry name" value="Formate dehydrogenase/DMSO reductase, domains 1-3"/>
    <property type="match status" value="1"/>
</dbReference>
<dbReference type="InterPro" id="IPR050612">
    <property type="entry name" value="Prok_Mopterin_Oxidored"/>
</dbReference>
<evidence type="ECO:0000256" key="2">
    <source>
        <dbReference type="ARBA" id="ARBA00010312"/>
    </source>
</evidence>
<evidence type="ECO:0000256" key="5">
    <source>
        <dbReference type="ARBA" id="ARBA00023002"/>
    </source>
</evidence>
<dbReference type="GO" id="GO:0030288">
    <property type="term" value="C:outer membrane-bounded periplasmic space"/>
    <property type="evidence" value="ECO:0007669"/>
    <property type="project" value="TreeGrafter"/>
</dbReference>